<protein>
    <submittedName>
        <fullName evidence="1">Glycosyl transferase family 1</fullName>
    </submittedName>
</protein>
<name>A0A2T0RP85_9RHOB</name>
<organism evidence="1 2">
    <name type="scientific">Aliiruegeria haliotis</name>
    <dbReference type="NCBI Taxonomy" id="1280846"/>
    <lineage>
        <taxon>Bacteria</taxon>
        <taxon>Pseudomonadati</taxon>
        <taxon>Pseudomonadota</taxon>
        <taxon>Alphaproteobacteria</taxon>
        <taxon>Rhodobacterales</taxon>
        <taxon>Roseobacteraceae</taxon>
        <taxon>Aliiruegeria</taxon>
    </lineage>
</organism>
<dbReference type="EMBL" id="PVTD01000005">
    <property type="protein sequence ID" value="PRY23004.1"/>
    <property type="molecule type" value="Genomic_DNA"/>
</dbReference>
<evidence type="ECO:0000313" key="2">
    <source>
        <dbReference type="Proteomes" id="UP000239480"/>
    </source>
</evidence>
<dbReference type="AlphaFoldDB" id="A0A2T0RP85"/>
<dbReference type="RefSeq" id="WP_106205323.1">
    <property type="nucleotide sequence ID" value="NZ_PVTD01000005.1"/>
</dbReference>
<evidence type="ECO:0000313" key="1">
    <source>
        <dbReference type="EMBL" id="PRY23004.1"/>
    </source>
</evidence>
<comment type="caution">
    <text evidence="1">The sequence shown here is derived from an EMBL/GenBank/DDBJ whole genome shotgun (WGS) entry which is preliminary data.</text>
</comment>
<reference evidence="1 2" key="1">
    <citation type="submission" date="2018-03" db="EMBL/GenBank/DDBJ databases">
        <title>Genomic Encyclopedia of Archaeal and Bacterial Type Strains, Phase II (KMG-II): from individual species to whole genera.</title>
        <authorList>
            <person name="Goeker M."/>
        </authorList>
    </citation>
    <scope>NUCLEOTIDE SEQUENCE [LARGE SCALE GENOMIC DNA]</scope>
    <source>
        <strain evidence="1 2">DSM 29328</strain>
    </source>
</reference>
<gene>
    <name evidence="1" type="ORF">CLV78_10556</name>
</gene>
<proteinExistence type="predicted"/>
<dbReference type="Gene3D" id="3.40.50.2000">
    <property type="entry name" value="Glycogen Phosphorylase B"/>
    <property type="match status" value="1"/>
</dbReference>
<dbReference type="Proteomes" id="UP000239480">
    <property type="component" value="Unassembled WGS sequence"/>
</dbReference>
<dbReference type="Pfam" id="PF13692">
    <property type="entry name" value="Glyco_trans_1_4"/>
    <property type="match status" value="1"/>
</dbReference>
<keyword evidence="2" id="KW-1185">Reference proteome</keyword>
<dbReference type="OrthoDB" id="9807414at2"/>
<keyword evidence="1" id="KW-0808">Transferase</keyword>
<sequence length="504" mass="56186">MRILFYNWVDYFDHQKRGGGVTQYQRNVLDHLDQCSGVSCFFLSSGTSYDLGGKAPRWAKVVHGPKDGRDRRFEIVNSECQAPSHMSFGDPAQVEGAATVEVFADFIARHGPFDVIHFNNLEGIPVDVLALKARLPQTRFVFALHNYYPFCPQVNFWHQERQHCSDFEGGARCAKCLPFKLNPRMGRLANAVNFTLHKGGLGPGTTFHTHAAGPAMGYGIKAVRKFAAARRAAATRQGEKFARSAAPQPAVDPLVAGAFRQRRSEFVAAINAHCDDVLCVSDRVRLIAETHGISPSLLHTSYIGSDHADRFAETNPRARILHEDGTAKMAFLGYMRRDKGFFFLLDALEAMPAHLLERLHVLFAAAGRDDDIARRFAALERRLASLTWVNGYSRDSMDEMLSDVDFGIIPVLWEDNLPQVAIEMHARHIPLLTSDRGGAQELGRFPNMVFRSEDAQSLHERIEAILGGEIDLNAYWAGAMRPVSMEQHVAELLAIYGRKTLPAT</sequence>
<dbReference type="GO" id="GO:0016740">
    <property type="term" value="F:transferase activity"/>
    <property type="evidence" value="ECO:0007669"/>
    <property type="project" value="UniProtKB-KW"/>
</dbReference>
<accession>A0A2T0RP85</accession>
<dbReference type="SUPFAM" id="SSF53756">
    <property type="entry name" value="UDP-Glycosyltransferase/glycogen phosphorylase"/>
    <property type="match status" value="1"/>
</dbReference>